<evidence type="ECO:0000256" key="12">
    <source>
        <dbReference type="ARBA" id="ARBA00023125"/>
    </source>
</evidence>
<comment type="cofactor">
    <cofactor evidence="15">
        <name>Mg(2+)</name>
        <dbReference type="ChEBI" id="CHEBI:18420"/>
    </cofactor>
    <text evidence="15">Binds 2 magnesium ions per subunit.</text>
</comment>
<keyword evidence="11 15" id="KW-0239">DNA-directed DNA polymerase</keyword>
<dbReference type="CDD" id="cd03586">
    <property type="entry name" value="PolY_Pol_IV_kappa"/>
    <property type="match status" value="1"/>
</dbReference>
<evidence type="ECO:0000313" key="17">
    <source>
        <dbReference type="EMBL" id="MSV25579.1"/>
    </source>
</evidence>
<dbReference type="AlphaFoldDB" id="A0A6I2UYR8"/>
<dbReference type="NCBIfam" id="NF002677">
    <property type="entry name" value="PRK02406.1"/>
    <property type="match status" value="1"/>
</dbReference>
<keyword evidence="9 15" id="KW-0227">DNA damage</keyword>
<keyword evidence="6 15" id="KW-0548">Nucleotidyltransferase</keyword>
<feature type="active site" evidence="15">
    <location>
        <position position="104"/>
    </location>
</feature>
<evidence type="ECO:0000313" key="18">
    <source>
        <dbReference type="Proteomes" id="UP000430222"/>
    </source>
</evidence>
<evidence type="ECO:0000256" key="9">
    <source>
        <dbReference type="ARBA" id="ARBA00022763"/>
    </source>
</evidence>
<dbReference type="Gene3D" id="1.10.150.20">
    <property type="entry name" value="5' to 3' exonuclease, C-terminal subdomain"/>
    <property type="match status" value="1"/>
</dbReference>
<accession>A0A6I2UYR8</accession>
<dbReference type="GO" id="GO:0009432">
    <property type="term" value="P:SOS response"/>
    <property type="evidence" value="ECO:0007669"/>
    <property type="project" value="TreeGrafter"/>
</dbReference>
<feature type="domain" description="UmuC" evidence="16">
    <location>
        <begin position="5"/>
        <end position="185"/>
    </location>
</feature>
<dbReference type="NCBIfam" id="NF010731">
    <property type="entry name" value="PRK14133.1"/>
    <property type="match status" value="1"/>
</dbReference>
<dbReference type="Pfam" id="PF00817">
    <property type="entry name" value="IMS"/>
    <property type="match status" value="1"/>
</dbReference>
<keyword evidence="5 15" id="KW-0808">Transferase</keyword>
<dbReference type="SUPFAM" id="SSF100879">
    <property type="entry name" value="Lesion bypass DNA polymerase (Y-family), little finger domain"/>
    <property type="match status" value="1"/>
</dbReference>
<dbReference type="Proteomes" id="UP000430222">
    <property type="component" value="Unassembled WGS sequence"/>
</dbReference>
<evidence type="ECO:0000256" key="10">
    <source>
        <dbReference type="ARBA" id="ARBA00022842"/>
    </source>
</evidence>
<reference evidence="17 18" key="1">
    <citation type="submission" date="2019-08" db="EMBL/GenBank/DDBJ databases">
        <title>In-depth cultivation of the pig gut microbiome towards novel bacterial diversity and tailored functional studies.</title>
        <authorList>
            <person name="Wylensek D."/>
            <person name="Hitch T.C.A."/>
            <person name="Clavel T."/>
        </authorList>
    </citation>
    <scope>NUCLEOTIDE SEQUENCE [LARGE SCALE GENOMIC DNA]</scope>
    <source>
        <strain evidence="18">WCA-380-WT-3B3</strain>
    </source>
</reference>
<dbReference type="InterPro" id="IPR022880">
    <property type="entry name" value="DNApol_IV"/>
</dbReference>
<keyword evidence="18" id="KW-1185">Reference proteome</keyword>
<dbReference type="Pfam" id="PF11798">
    <property type="entry name" value="IMS_HHH"/>
    <property type="match status" value="1"/>
</dbReference>
<dbReference type="Gene3D" id="3.30.1490.100">
    <property type="entry name" value="DNA polymerase, Y-family, little finger domain"/>
    <property type="match status" value="1"/>
</dbReference>
<evidence type="ECO:0000256" key="3">
    <source>
        <dbReference type="ARBA" id="ARBA00022457"/>
    </source>
</evidence>
<dbReference type="GO" id="GO:0042276">
    <property type="term" value="P:error-prone translesion synthesis"/>
    <property type="evidence" value="ECO:0007669"/>
    <property type="project" value="TreeGrafter"/>
</dbReference>
<dbReference type="GO" id="GO:0003684">
    <property type="term" value="F:damaged DNA binding"/>
    <property type="evidence" value="ECO:0007669"/>
    <property type="project" value="InterPro"/>
</dbReference>
<keyword evidence="3 15" id="KW-0515">Mutator protein</keyword>
<dbReference type="EMBL" id="VUNL01000012">
    <property type="protein sequence ID" value="MSV25579.1"/>
    <property type="molecule type" value="Genomic_DNA"/>
</dbReference>
<dbReference type="InterPro" id="IPR017961">
    <property type="entry name" value="DNA_pol_Y-fam_little_finger"/>
</dbReference>
<dbReference type="PROSITE" id="PS50173">
    <property type="entry name" value="UMUC"/>
    <property type="match status" value="1"/>
</dbReference>
<dbReference type="PANTHER" id="PTHR11076">
    <property type="entry name" value="DNA REPAIR POLYMERASE UMUC / TRANSFERASE FAMILY MEMBER"/>
    <property type="match status" value="1"/>
</dbReference>
<evidence type="ECO:0000256" key="15">
    <source>
        <dbReference type="HAMAP-Rule" id="MF_01113"/>
    </source>
</evidence>
<protein>
    <recommendedName>
        <fullName evidence="15">DNA polymerase IV</fullName>
        <shortName evidence="15">Pol IV</shortName>
        <ecNumber evidence="15">2.7.7.7</ecNumber>
    </recommendedName>
</protein>
<dbReference type="InterPro" id="IPR024728">
    <property type="entry name" value="PolY_HhH_motif"/>
</dbReference>
<dbReference type="InterPro" id="IPR043128">
    <property type="entry name" value="Rev_trsase/Diguanyl_cyclase"/>
</dbReference>
<dbReference type="SUPFAM" id="SSF56672">
    <property type="entry name" value="DNA/RNA polymerases"/>
    <property type="match status" value="1"/>
</dbReference>
<dbReference type="GO" id="GO:0006261">
    <property type="term" value="P:DNA-templated DNA replication"/>
    <property type="evidence" value="ECO:0007669"/>
    <property type="project" value="UniProtKB-UniRule"/>
</dbReference>
<dbReference type="EC" id="2.7.7.7" evidence="15"/>
<name>A0A6I2UYR8_9FIRM</name>
<dbReference type="GO" id="GO:0000287">
    <property type="term" value="F:magnesium ion binding"/>
    <property type="evidence" value="ECO:0007669"/>
    <property type="project" value="UniProtKB-UniRule"/>
</dbReference>
<dbReference type="GO" id="GO:0003887">
    <property type="term" value="F:DNA-directed DNA polymerase activity"/>
    <property type="evidence" value="ECO:0007669"/>
    <property type="project" value="UniProtKB-UniRule"/>
</dbReference>
<sequence>MERLVMHVDMDAFFASVEQLDHEAYRGKPVIVGGMAGRGVVSTCSYEARRYGVHSAMPMVRAQRLCPQGIFVSGNYSRYAEVSAEIFSIFARYSPVVEPLSIDEAFLDLSGMEHIMGEPLDYAVRLKKEIRERTGIVASAGIAPNKFLAKLASDLDKPDGLVRITPENLREVLDPLPVGRIWGVGQKTEALLQKTGIRTIGQLRGAPREKLVRLFGGNLADHLLALAHGQDDRPVAPRGPAKSIGRETTFTEDLQTADDAQRALLDLSCRVGWRLRRAGVKGRTIQLKLRQSPWFNTYTRSRTLPDGTCYDEEIYHTVWDLFRELHIYRRIRLLGVSVSGFGESGEMSLFSDEAKKEQLYAAVDRIRQRFGEQGVTKARLLQGSPGKKNR</sequence>
<dbReference type="HAMAP" id="MF_01113">
    <property type="entry name" value="DNApol_IV"/>
    <property type="match status" value="1"/>
</dbReference>
<evidence type="ECO:0000256" key="14">
    <source>
        <dbReference type="ARBA" id="ARBA00049244"/>
    </source>
</evidence>
<dbReference type="Pfam" id="PF11799">
    <property type="entry name" value="IMS_C"/>
    <property type="match status" value="1"/>
</dbReference>
<evidence type="ECO:0000256" key="6">
    <source>
        <dbReference type="ARBA" id="ARBA00022695"/>
    </source>
</evidence>
<feature type="binding site" evidence="15">
    <location>
        <position position="103"/>
    </location>
    <ligand>
        <name>Mg(2+)</name>
        <dbReference type="ChEBI" id="CHEBI:18420"/>
    </ligand>
</feature>
<evidence type="ECO:0000256" key="4">
    <source>
        <dbReference type="ARBA" id="ARBA00022490"/>
    </source>
</evidence>
<evidence type="ECO:0000256" key="2">
    <source>
        <dbReference type="ARBA" id="ARBA00010945"/>
    </source>
</evidence>
<evidence type="ECO:0000256" key="5">
    <source>
        <dbReference type="ARBA" id="ARBA00022679"/>
    </source>
</evidence>
<gene>
    <name evidence="15" type="primary">dinB</name>
    <name evidence="17" type="ORF">FYJ78_10470</name>
</gene>
<dbReference type="GO" id="GO:0006281">
    <property type="term" value="P:DNA repair"/>
    <property type="evidence" value="ECO:0007669"/>
    <property type="project" value="UniProtKB-UniRule"/>
</dbReference>
<comment type="caution">
    <text evidence="17">The sequence shown here is derived from an EMBL/GenBank/DDBJ whole genome shotgun (WGS) entry which is preliminary data.</text>
</comment>
<keyword evidence="8 15" id="KW-0479">Metal-binding</keyword>
<comment type="subcellular location">
    <subcellularLocation>
        <location evidence="1 15">Cytoplasm</location>
    </subcellularLocation>
</comment>
<dbReference type="Gene3D" id="3.40.1170.60">
    <property type="match status" value="1"/>
</dbReference>
<comment type="function">
    <text evidence="15">Poorly processive, error-prone DNA polymerase involved in untargeted mutagenesis. Copies undamaged DNA at stalled replication forks, which arise in vivo from mismatched or misaligned primer ends. These misaligned primers can be extended by PolIV. Exhibits no 3'-5' exonuclease (proofreading) activity. May be involved in translesional synthesis, in conjunction with the beta clamp from PolIII.</text>
</comment>
<dbReference type="InterPro" id="IPR001126">
    <property type="entry name" value="UmuC"/>
</dbReference>
<proteinExistence type="inferred from homology"/>
<keyword evidence="4 15" id="KW-0963">Cytoplasm</keyword>
<keyword evidence="12 15" id="KW-0238">DNA-binding</keyword>
<feature type="site" description="Substrate discrimination" evidence="15">
    <location>
        <position position="14"/>
    </location>
</feature>
<keyword evidence="7 15" id="KW-0235">DNA replication</keyword>
<comment type="subunit">
    <text evidence="15">Monomer.</text>
</comment>
<evidence type="ECO:0000256" key="11">
    <source>
        <dbReference type="ARBA" id="ARBA00022932"/>
    </source>
</evidence>
<dbReference type="PANTHER" id="PTHR11076:SF33">
    <property type="entry name" value="DNA POLYMERASE KAPPA"/>
    <property type="match status" value="1"/>
</dbReference>
<evidence type="ECO:0000259" key="16">
    <source>
        <dbReference type="PROSITE" id="PS50173"/>
    </source>
</evidence>
<evidence type="ECO:0000256" key="13">
    <source>
        <dbReference type="ARBA" id="ARBA00023204"/>
    </source>
</evidence>
<dbReference type="InterPro" id="IPR043502">
    <property type="entry name" value="DNA/RNA_pol_sf"/>
</dbReference>
<organism evidence="17 18">
    <name type="scientific">Selenomonas montiformis</name>
    <dbReference type="NCBI Taxonomy" id="2652285"/>
    <lineage>
        <taxon>Bacteria</taxon>
        <taxon>Bacillati</taxon>
        <taxon>Bacillota</taxon>
        <taxon>Negativicutes</taxon>
        <taxon>Selenomonadales</taxon>
        <taxon>Selenomonadaceae</taxon>
        <taxon>Selenomonas</taxon>
    </lineage>
</organism>
<evidence type="ECO:0000256" key="1">
    <source>
        <dbReference type="ARBA" id="ARBA00004496"/>
    </source>
</evidence>
<comment type="catalytic activity">
    <reaction evidence="14 15">
        <text>DNA(n) + a 2'-deoxyribonucleoside 5'-triphosphate = DNA(n+1) + diphosphate</text>
        <dbReference type="Rhea" id="RHEA:22508"/>
        <dbReference type="Rhea" id="RHEA-COMP:17339"/>
        <dbReference type="Rhea" id="RHEA-COMP:17340"/>
        <dbReference type="ChEBI" id="CHEBI:33019"/>
        <dbReference type="ChEBI" id="CHEBI:61560"/>
        <dbReference type="ChEBI" id="CHEBI:173112"/>
        <dbReference type="EC" id="2.7.7.7"/>
    </reaction>
</comment>
<dbReference type="Gene3D" id="3.30.70.270">
    <property type="match status" value="1"/>
</dbReference>
<keyword evidence="10 15" id="KW-0460">Magnesium</keyword>
<evidence type="ECO:0000256" key="7">
    <source>
        <dbReference type="ARBA" id="ARBA00022705"/>
    </source>
</evidence>
<keyword evidence="13 15" id="KW-0234">DNA repair</keyword>
<dbReference type="FunFam" id="3.40.1170.60:FF:000001">
    <property type="entry name" value="DNA polymerase IV"/>
    <property type="match status" value="1"/>
</dbReference>
<dbReference type="RefSeq" id="WP_154621336.1">
    <property type="nucleotide sequence ID" value="NZ_VUNL01000012.1"/>
</dbReference>
<dbReference type="GO" id="GO:0005829">
    <property type="term" value="C:cytosol"/>
    <property type="evidence" value="ECO:0007669"/>
    <property type="project" value="TreeGrafter"/>
</dbReference>
<dbReference type="InterPro" id="IPR050116">
    <property type="entry name" value="DNA_polymerase-Y"/>
</dbReference>
<dbReference type="InterPro" id="IPR036775">
    <property type="entry name" value="DNA_pol_Y-fam_lit_finger_sf"/>
</dbReference>
<dbReference type="NCBIfam" id="NF002882">
    <property type="entry name" value="PRK03348.1"/>
    <property type="match status" value="1"/>
</dbReference>
<evidence type="ECO:0000256" key="8">
    <source>
        <dbReference type="ARBA" id="ARBA00022723"/>
    </source>
</evidence>
<feature type="binding site" evidence="15">
    <location>
        <position position="9"/>
    </location>
    <ligand>
        <name>Mg(2+)</name>
        <dbReference type="ChEBI" id="CHEBI:18420"/>
    </ligand>
</feature>
<comment type="similarity">
    <text evidence="2 15">Belongs to the DNA polymerase type-Y family.</text>
</comment>